<gene>
    <name evidence="3" type="ORF">SISNIDRAFT_209421</name>
</gene>
<proteinExistence type="predicted"/>
<keyword evidence="2" id="KW-1133">Transmembrane helix</keyword>
<organism evidence="3 4">
    <name type="scientific">Sistotremastrum niveocremeum HHB9708</name>
    <dbReference type="NCBI Taxonomy" id="1314777"/>
    <lineage>
        <taxon>Eukaryota</taxon>
        <taxon>Fungi</taxon>
        <taxon>Dikarya</taxon>
        <taxon>Basidiomycota</taxon>
        <taxon>Agaricomycotina</taxon>
        <taxon>Agaricomycetes</taxon>
        <taxon>Sistotremastrales</taxon>
        <taxon>Sistotremastraceae</taxon>
        <taxon>Sertulicium</taxon>
        <taxon>Sertulicium niveocremeum</taxon>
    </lineage>
</organism>
<name>A0A164QZE8_9AGAM</name>
<dbReference type="Proteomes" id="UP000076722">
    <property type="component" value="Unassembled WGS sequence"/>
</dbReference>
<sequence length="165" mass="18771">MPLHEQPGFIDGLPPNLRADVFNNLSEAERRLLLANSPAERILIARELRDQQRHARQQERRRDQEIQERARIARQEADPFLATLRNRSFRSMRRRTHRRTSNIIRTRTITTASLMVVVVVAVVVVVGDVVVVAAIEYISLLLSKISLLVLLFYVASRLLDAGGGV</sequence>
<accession>A0A164QZE8</accession>
<protein>
    <submittedName>
        <fullName evidence="3">Uncharacterized protein</fullName>
    </submittedName>
</protein>
<keyword evidence="2" id="KW-0472">Membrane</keyword>
<keyword evidence="1" id="KW-0175">Coiled coil</keyword>
<feature type="transmembrane region" description="Helical" evidence="2">
    <location>
        <begin position="108"/>
        <end position="135"/>
    </location>
</feature>
<evidence type="ECO:0000313" key="3">
    <source>
        <dbReference type="EMBL" id="KZS90106.1"/>
    </source>
</evidence>
<keyword evidence="4" id="KW-1185">Reference proteome</keyword>
<reference evidence="3 4" key="1">
    <citation type="journal article" date="2016" name="Mol. Biol. Evol.">
        <title>Comparative Genomics of Early-Diverging Mushroom-Forming Fungi Provides Insights into the Origins of Lignocellulose Decay Capabilities.</title>
        <authorList>
            <person name="Nagy L.G."/>
            <person name="Riley R."/>
            <person name="Tritt A."/>
            <person name="Adam C."/>
            <person name="Daum C."/>
            <person name="Floudas D."/>
            <person name="Sun H."/>
            <person name="Yadav J.S."/>
            <person name="Pangilinan J."/>
            <person name="Larsson K.H."/>
            <person name="Matsuura K."/>
            <person name="Barry K."/>
            <person name="Labutti K."/>
            <person name="Kuo R."/>
            <person name="Ohm R.A."/>
            <person name="Bhattacharya S.S."/>
            <person name="Shirouzu T."/>
            <person name="Yoshinaga Y."/>
            <person name="Martin F.M."/>
            <person name="Grigoriev I.V."/>
            <person name="Hibbett D.S."/>
        </authorList>
    </citation>
    <scope>NUCLEOTIDE SEQUENCE [LARGE SCALE GENOMIC DNA]</scope>
    <source>
        <strain evidence="3 4">HHB9708</strain>
    </source>
</reference>
<dbReference type="AlphaFoldDB" id="A0A164QZE8"/>
<evidence type="ECO:0000313" key="4">
    <source>
        <dbReference type="Proteomes" id="UP000076722"/>
    </source>
</evidence>
<feature type="coiled-coil region" evidence="1">
    <location>
        <begin position="48"/>
        <end position="76"/>
    </location>
</feature>
<dbReference type="EMBL" id="KV419423">
    <property type="protein sequence ID" value="KZS90106.1"/>
    <property type="molecule type" value="Genomic_DNA"/>
</dbReference>
<evidence type="ECO:0000256" key="2">
    <source>
        <dbReference type="SAM" id="Phobius"/>
    </source>
</evidence>
<evidence type="ECO:0000256" key="1">
    <source>
        <dbReference type="SAM" id="Coils"/>
    </source>
</evidence>
<feature type="transmembrane region" description="Helical" evidence="2">
    <location>
        <begin position="141"/>
        <end position="159"/>
    </location>
</feature>
<keyword evidence="2" id="KW-0812">Transmembrane</keyword>